<dbReference type="Proteomes" id="UP001530377">
    <property type="component" value="Unassembled WGS sequence"/>
</dbReference>
<feature type="domain" description="NAD-dependent epimerase/dehydratase" evidence="5">
    <location>
        <begin position="151"/>
        <end position="293"/>
    </location>
</feature>
<dbReference type="SUPFAM" id="SSF51735">
    <property type="entry name" value="NAD(P)-binding Rossmann-fold domains"/>
    <property type="match status" value="2"/>
</dbReference>
<dbReference type="InterPro" id="IPR001509">
    <property type="entry name" value="Epimerase_deHydtase"/>
</dbReference>
<dbReference type="InterPro" id="IPR036291">
    <property type="entry name" value="NAD(P)-bd_dom_sf"/>
</dbReference>
<proteinExistence type="inferred from homology"/>
<name>A0ABD3SEP6_9STRA</name>
<organism evidence="6 7">
    <name type="scientific">Cyclostephanos tholiformis</name>
    <dbReference type="NCBI Taxonomy" id="382380"/>
    <lineage>
        <taxon>Eukaryota</taxon>
        <taxon>Sar</taxon>
        <taxon>Stramenopiles</taxon>
        <taxon>Ochrophyta</taxon>
        <taxon>Bacillariophyta</taxon>
        <taxon>Coscinodiscophyceae</taxon>
        <taxon>Thalassiosirophycidae</taxon>
        <taxon>Stephanodiscales</taxon>
        <taxon>Stephanodiscaceae</taxon>
        <taxon>Cyclostephanos</taxon>
    </lineage>
</organism>
<evidence type="ECO:0000313" key="7">
    <source>
        <dbReference type="Proteomes" id="UP001530377"/>
    </source>
</evidence>
<evidence type="ECO:0000256" key="1">
    <source>
        <dbReference type="ARBA" id="ARBA00006484"/>
    </source>
</evidence>
<evidence type="ECO:0000256" key="3">
    <source>
        <dbReference type="ARBA" id="ARBA00023002"/>
    </source>
</evidence>
<dbReference type="EMBL" id="JALLPB020000049">
    <property type="protein sequence ID" value="KAL3823007.1"/>
    <property type="molecule type" value="Genomic_DNA"/>
</dbReference>
<dbReference type="GO" id="GO:0016491">
    <property type="term" value="F:oxidoreductase activity"/>
    <property type="evidence" value="ECO:0007669"/>
    <property type="project" value="UniProtKB-KW"/>
</dbReference>
<evidence type="ECO:0000256" key="2">
    <source>
        <dbReference type="ARBA" id="ARBA00022857"/>
    </source>
</evidence>
<gene>
    <name evidence="6" type="ORF">ACHAXA_008147</name>
</gene>
<comment type="caution">
    <text evidence="6">The sequence shown here is derived from an EMBL/GenBank/DDBJ whole genome shotgun (WGS) entry which is preliminary data.</text>
</comment>
<keyword evidence="3" id="KW-0560">Oxidoreductase</keyword>
<dbReference type="PRINTS" id="PR00081">
    <property type="entry name" value="GDHRDH"/>
</dbReference>
<evidence type="ECO:0000256" key="4">
    <source>
        <dbReference type="SAM" id="MobiDB-lite"/>
    </source>
</evidence>
<dbReference type="InterPro" id="IPR020904">
    <property type="entry name" value="Sc_DH/Rdtase_CS"/>
</dbReference>
<sequence length="734" mass="76829">MTTTMTTTTGDDGAVPEATRENDDEIKTRVIITGGGGFLGQYLAREILSERGRNGRLRCGSHPNARVIEVILADIVEPTESSFPDLESIARDGGVALRFVTGDVSDVDYCRSILLSGGVDGVRDGTTPHPAAVDVDVGLSIFHLGAVMSGAPPDLALKVNLHGTMNMLEAARAWQEKMSSTSSRSLSSSSSSISRPTFIFSSAGATIGAGHDADWVDHHDTISDSTRASPHTTYGTTKACAELLLADYSRRGYCDGRGVRLPTVIVRAGLPNAATTSCYSSVVREPLSGKDVVLPIGPNVLHAVTGCRSAISGMLAVHDAMPDDVDRILGYDRTVFLPARPVSLGMLAEATMRVVTRDSAARGMLGEITYDVDEVISGIVGSFPTRVDSSRAMALGAPFVPTVDDIVREYCEDFPHALAEGVVLRAKGGEDDEDSSMPPTPPPAAAAAIMMIEPNVDRVVALITGGGSGIGRATAIRLAGGGWGGSDGKGNNSDGKALRVGLVLVGRRPGPLEETKMLCVDGSSDDVGIDVLTISADVTNEDDVKRIMDLVVAHFARVDLLFNNAGVNIAPTSVEDVESADFIRVIDTNVTACWRMAKGVMRIMSAQTPRGGRIINNGSISAYTPRPFSAPYTASKHAVLGLTKCIALDGRRSNITCGQIDFGNVNSAMTRAVGGSAYSMSAGMPQANGTIAPEPCFSVEDAANAVFAMAALPLGANVLSMTVMASHMPFVGRG</sequence>
<dbReference type="Gene3D" id="3.40.50.720">
    <property type="entry name" value="NAD(P)-binding Rossmann-like Domain"/>
    <property type="match status" value="2"/>
</dbReference>
<keyword evidence="7" id="KW-1185">Reference proteome</keyword>
<dbReference type="InterPro" id="IPR002347">
    <property type="entry name" value="SDR_fam"/>
</dbReference>
<dbReference type="AlphaFoldDB" id="A0ABD3SEP6"/>
<protein>
    <recommendedName>
        <fullName evidence="5">NAD-dependent epimerase/dehydratase domain-containing protein</fullName>
    </recommendedName>
</protein>
<dbReference type="Gene3D" id="3.90.25.10">
    <property type="entry name" value="UDP-galactose 4-epimerase, domain 1"/>
    <property type="match status" value="1"/>
</dbReference>
<evidence type="ECO:0000313" key="6">
    <source>
        <dbReference type="EMBL" id="KAL3823007.1"/>
    </source>
</evidence>
<comment type="similarity">
    <text evidence="1">Belongs to the short-chain dehydrogenases/reductases (SDR) family.</text>
</comment>
<dbReference type="PANTHER" id="PTHR43391:SF14">
    <property type="entry name" value="DEHYDROGENASE_REDUCTASE SDR FAMILY PROTEIN 7-LIKE"/>
    <property type="match status" value="1"/>
</dbReference>
<accession>A0ABD3SEP6</accession>
<evidence type="ECO:0000259" key="5">
    <source>
        <dbReference type="Pfam" id="PF01370"/>
    </source>
</evidence>
<feature type="region of interest" description="Disordered" evidence="4">
    <location>
        <begin position="1"/>
        <end position="22"/>
    </location>
</feature>
<dbReference type="CDD" id="cd05233">
    <property type="entry name" value="SDR_c"/>
    <property type="match status" value="1"/>
</dbReference>
<dbReference type="PROSITE" id="PS00061">
    <property type="entry name" value="ADH_SHORT"/>
    <property type="match status" value="1"/>
</dbReference>
<dbReference type="Pfam" id="PF01370">
    <property type="entry name" value="Epimerase"/>
    <property type="match status" value="1"/>
</dbReference>
<dbReference type="PRINTS" id="PR00080">
    <property type="entry name" value="SDRFAMILY"/>
</dbReference>
<reference evidence="6 7" key="1">
    <citation type="submission" date="2024-10" db="EMBL/GenBank/DDBJ databases">
        <title>Updated reference genomes for cyclostephanoid diatoms.</title>
        <authorList>
            <person name="Roberts W.R."/>
            <person name="Alverson A.J."/>
        </authorList>
    </citation>
    <scope>NUCLEOTIDE SEQUENCE [LARGE SCALE GENOMIC DNA]</scope>
    <source>
        <strain evidence="6 7">AJA228-03</strain>
    </source>
</reference>
<dbReference type="Pfam" id="PF00106">
    <property type="entry name" value="adh_short"/>
    <property type="match status" value="1"/>
</dbReference>
<dbReference type="PANTHER" id="PTHR43391">
    <property type="entry name" value="RETINOL DEHYDROGENASE-RELATED"/>
    <property type="match status" value="1"/>
</dbReference>
<keyword evidence="2" id="KW-0521">NADP</keyword>